<proteinExistence type="predicted"/>
<dbReference type="PANTHER" id="PTHR30627:SF24">
    <property type="entry name" value="PENICILLIN-BINDING PROTEIN 4B"/>
    <property type="match status" value="1"/>
</dbReference>
<evidence type="ECO:0000313" key="4">
    <source>
        <dbReference type="EMBL" id="GFP74031.1"/>
    </source>
</evidence>
<dbReference type="SUPFAM" id="SSF56519">
    <property type="entry name" value="Penicillin binding protein dimerisation domain"/>
    <property type="match status" value="1"/>
</dbReference>
<dbReference type="InterPro" id="IPR001460">
    <property type="entry name" value="PCN-bd_Tpept"/>
</dbReference>
<organism evidence="4 5">
    <name type="scientific">Clostridium fungisolvens</name>
    <dbReference type="NCBI Taxonomy" id="1604897"/>
    <lineage>
        <taxon>Bacteria</taxon>
        <taxon>Bacillati</taxon>
        <taxon>Bacillota</taxon>
        <taxon>Clostridia</taxon>
        <taxon>Eubacteriales</taxon>
        <taxon>Clostridiaceae</taxon>
        <taxon>Clostridium</taxon>
    </lineage>
</organism>
<dbReference type="GO" id="GO:0008658">
    <property type="term" value="F:penicillin binding"/>
    <property type="evidence" value="ECO:0007669"/>
    <property type="project" value="InterPro"/>
</dbReference>
<accession>A0A6V8SAZ5</accession>
<keyword evidence="1" id="KW-0472">Membrane</keyword>
<feature type="domain" description="Penicillin binding protein A dimerisation" evidence="3">
    <location>
        <begin position="55"/>
        <end position="116"/>
    </location>
</feature>
<dbReference type="Proteomes" id="UP000580568">
    <property type="component" value="Unassembled WGS sequence"/>
</dbReference>
<dbReference type="InterPro" id="IPR012338">
    <property type="entry name" value="Beta-lactam/transpept-like"/>
</dbReference>
<sequence>MKDLSNSIKKVLVVYLVLILALISYIAYFQLFKSSEIAAKPQNQRLWAKRNEVLRGTIYDRNKNPLTASSKNDLLTQNREYKGGQLYSQVLGYVNPKYGITGLESKYDQQLTNYQSVTLKTFLKSLNVVAAFNNRNNVENKVGNSIVTTLDDKTQRAAFDAIGDNKGAVVVLNPKTGEVLAMVSKPSYDPNNLDEVMKQANAGKYEDSPLINRAVMGMYPPGSTFKIVTLAAAIDNLPGVTNRTFNDTGKIVFNSKESLSNLDGHVYGTLSLKQALAVSSNFVFGNLALELGNDKLKTMAEKFGFNNDIPTNGIALEDSRFPSLKSNEKGSIAQSGIGQSSILATPMQMALVASTIANNGIMMEPQLVNEVINKDGELISKTSPKVARNVISQDTSNTIKSYMKYLVDERMPRDPSWKTAFGGTGAAGKTGTADYQLSNGQDGVPHSWFIGFAPADNPQVAVAVIIEGGGAGGVKAAQAAGSIMKAALNK</sequence>
<comment type="caution">
    <text evidence="4">The sequence shown here is derived from an EMBL/GenBank/DDBJ whole genome shotgun (WGS) entry which is preliminary data.</text>
</comment>
<keyword evidence="1" id="KW-0812">Transmembrane</keyword>
<dbReference type="InterPro" id="IPR050515">
    <property type="entry name" value="Beta-lactam/transpept"/>
</dbReference>
<dbReference type="RefSeq" id="WP_183275622.1">
    <property type="nucleotide sequence ID" value="NZ_BLZR01000001.1"/>
</dbReference>
<protein>
    <submittedName>
        <fullName evidence="4">Penicillin-binding protein A</fullName>
    </submittedName>
</protein>
<dbReference type="GO" id="GO:0071972">
    <property type="term" value="F:peptidoglycan L,D-transpeptidase activity"/>
    <property type="evidence" value="ECO:0007669"/>
    <property type="project" value="TreeGrafter"/>
</dbReference>
<dbReference type="Gene3D" id="3.40.710.10">
    <property type="entry name" value="DD-peptidase/beta-lactamase superfamily"/>
    <property type="match status" value="1"/>
</dbReference>
<dbReference type="EMBL" id="BLZR01000001">
    <property type="protein sequence ID" value="GFP74031.1"/>
    <property type="molecule type" value="Genomic_DNA"/>
</dbReference>
<dbReference type="PANTHER" id="PTHR30627">
    <property type="entry name" value="PEPTIDOGLYCAN D,D-TRANSPEPTIDASE"/>
    <property type="match status" value="1"/>
</dbReference>
<evidence type="ECO:0000313" key="5">
    <source>
        <dbReference type="Proteomes" id="UP000580568"/>
    </source>
</evidence>
<keyword evidence="5" id="KW-1185">Reference proteome</keyword>
<name>A0A6V8SAZ5_9CLOT</name>
<dbReference type="Pfam" id="PF00905">
    <property type="entry name" value="Transpeptidase"/>
    <property type="match status" value="1"/>
</dbReference>
<reference evidence="4 5" key="1">
    <citation type="submission" date="2020-07" db="EMBL/GenBank/DDBJ databases">
        <title>A new beta-1,3-glucan-decomposing anaerobic bacterium isolated from anoxic soil subjected to biological soil disinfestation.</title>
        <authorList>
            <person name="Ueki A."/>
            <person name="Tonouchi A."/>
        </authorList>
    </citation>
    <scope>NUCLEOTIDE SEQUENCE [LARGE SCALE GENOMIC DNA]</scope>
    <source>
        <strain evidence="4 5">TW1</strain>
    </source>
</reference>
<dbReference type="Pfam" id="PF21922">
    <property type="entry name" value="PBP_dimer_2"/>
    <property type="match status" value="1"/>
</dbReference>
<evidence type="ECO:0000259" key="2">
    <source>
        <dbReference type="Pfam" id="PF00905"/>
    </source>
</evidence>
<feature type="domain" description="Penicillin-binding protein transpeptidase" evidence="2">
    <location>
        <begin position="167"/>
        <end position="485"/>
    </location>
</feature>
<evidence type="ECO:0000256" key="1">
    <source>
        <dbReference type="SAM" id="Phobius"/>
    </source>
</evidence>
<dbReference type="GO" id="GO:0005886">
    <property type="term" value="C:plasma membrane"/>
    <property type="evidence" value="ECO:0007669"/>
    <property type="project" value="TreeGrafter"/>
</dbReference>
<dbReference type="AlphaFoldDB" id="A0A6V8SAZ5"/>
<gene>
    <name evidence="4" type="ORF">bsdtw1_00068</name>
</gene>
<dbReference type="InterPro" id="IPR054120">
    <property type="entry name" value="PBPA_dimer"/>
</dbReference>
<evidence type="ECO:0000259" key="3">
    <source>
        <dbReference type="Pfam" id="PF21922"/>
    </source>
</evidence>
<dbReference type="SUPFAM" id="SSF56601">
    <property type="entry name" value="beta-lactamase/transpeptidase-like"/>
    <property type="match status" value="1"/>
</dbReference>
<dbReference type="InterPro" id="IPR036138">
    <property type="entry name" value="PBP_dimer_sf"/>
</dbReference>
<dbReference type="GO" id="GO:0071555">
    <property type="term" value="P:cell wall organization"/>
    <property type="evidence" value="ECO:0007669"/>
    <property type="project" value="TreeGrafter"/>
</dbReference>
<keyword evidence="1" id="KW-1133">Transmembrane helix</keyword>
<feature type="transmembrane region" description="Helical" evidence="1">
    <location>
        <begin position="12"/>
        <end position="32"/>
    </location>
</feature>
<dbReference type="Gene3D" id="3.90.1310.10">
    <property type="entry name" value="Penicillin-binding protein 2a (Domain 2)"/>
    <property type="match status" value="1"/>
</dbReference>